<dbReference type="AlphaFoldDB" id="A0A0E9RWB4"/>
<organism evidence="1">
    <name type="scientific">Anguilla anguilla</name>
    <name type="common">European freshwater eel</name>
    <name type="synonym">Muraena anguilla</name>
    <dbReference type="NCBI Taxonomy" id="7936"/>
    <lineage>
        <taxon>Eukaryota</taxon>
        <taxon>Metazoa</taxon>
        <taxon>Chordata</taxon>
        <taxon>Craniata</taxon>
        <taxon>Vertebrata</taxon>
        <taxon>Euteleostomi</taxon>
        <taxon>Actinopterygii</taxon>
        <taxon>Neopterygii</taxon>
        <taxon>Teleostei</taxon>
        <taxon>Anguilliformes</taxon>
        <taxon>Anguillidae</taxon>
        <taxon>Anguilla</taxon>
    </lineage>
</organism>
<reference evidence="1" key="1">
    <citation type="submission" date="2014-11" db="EMBL/GenBank/DDBJ databases">
        <authorList>
            <person name="Amaro Gonzalez C."/>
        </authorList>
    </citation>
    <scope>NUCLEOTIDE SEQUENCE</scope>
</reference>
<protein>
    <submittedName>
        <fullName evidence="1">Uncharacterized protein</fullName>
    </submittedName>
</protein>
<accession>A0A0E9RWB4</accession>
<proteinExistence type="predicted"/>
<sequence>MEKIIPSLALTLPCIHLKMTPNGCEVIQFCLLLPLHPSHLTLGTIAM</sequence>
<evidence type="ECO:0000313" key="1">
    <source>
        <dbReference type="EMBL" id="JAH33152.1"/>
    </source>
</evidence>
<name>A0A0E9RWB4_ANGAN</name>
<reference evidence="1" key="2">
    <citation type="journal article" date="2015" name="Fish Shellfish Immunol.">
        <title>Early steps in the European eel (Anguilla anguilla)-Vibrio vulnificus interaction in the gills: Role of the RtxA13 toxin.</title>
        <authorList>
            <person name="Callol A."/>
            <person name="Pajuelo D."/>
            <person name="Ebbesson L."/>
            <person name="Teles M."/>
            <person name="MacKenzie S."/>
            <person name="Amaro C."/>
        </authorList>
    </citation>
    <scope>NUCLEOTIDE SEQUENCE</scope>
</reference>
<dbReference type="EMBL" id="GBXM01075425">
    <property type="protein sequence ID" value="JAH33152.1"/>
    <property type="molecule type" value="Transcribed_RNA"/>
</dbReference>